<dbReference type="Pfam" id="PF10677">
    <property type="entry name" value="DUF2490"/>
    <property type="match status" value="1"/>
</dbReference>
<comment type="caution">
    <text evidence="1">The sequence shown here is derived from an EMBL/GenBank/DDBJ whole genome shotgun (WGS) entry which is preliminary data.</text>
</comment>
<gene>
    <name evidence="1" type="ORF">GCM10007049_19110</name>
</gene>
<protein>
    <recommendedName>
        <fullName evidence="3">DUF2490 domain-containing protein</fullName>
    </recommendedName>
</protein>
<dbReference type="InterPro" id="IPR019619">
    <property type="entry name" value="DUF2490"/>
</dbReference>
<dbReference type="AlphaFoldDB" id="A0A918PXE7"/>
<organism evidence="1 2">
    <name type="scientific">Echinicola pacifica</name>
    <dbReference type="NCBI Taxonomy" id="346377"/>
    <lineage>
        <taxon>Bacteria</taxon>
        <taxon>Pseudomonadati</taxon>
        <taxon>Bacteroidota</taxon>
        <taxon>Cytophagia</taxon>
        <taxon>Cytophagales</taxon>
        <taxon>Cyclobacteriaceae</taxon>
        <taxon>Echinicola</taxon>
    </lineage>
</organism>
<accession>A0A918PXE7</accession>
<name>A0A918PXE7_9BACT</name>
<evidence type="ECO:0000313" key="2">
    <source>
        <dbReference type="Proteomes" id="UP000619457"/>
    </source>
</evidence>
<sequence>MKRFTEQSLFTFSLVVGIYLITPYKLLAQSKNIIHGDQQWFQYYNTLILNPKWDVSTDGGMRYRDGLSTKSQFIVRSQVGYNASESLHLAAGMGYLGYYLGGKQDIQEFRPHQAITMSSHAGKVKLANRLRIEEQFFSSLGRTNLDYDRFNFRFRYRLMLTLPLISFSQKESQRKLSLNLGDELFLKAGKEVTGDLFDQNRFLVGPTYQLNESLGFTLLYQHQYSSSSEESTFIQRDIFWLGINHAISLK</sequence>
<evidence type="ECO:0008006" key="3">
    <source>
        <dbReference type="Google" id="ProtNLM"/>
    </source>
</evidence>
<keyword evidence="2" id="KW-1185">Reference proteome</keyword>
<evidence type="ECO:0000313" key="1">
    <source>
        <dbReference type="EMBL" id="GGZ26586.1"/>
    </source>
</evidence>
<dbReference type="EMBL" id="BMWX01000003">
    <property type="protein sequence ID" value="GGZ26586.1"/>
    <property type="molecule type" value="Genomic_DNA"/>
</dbReference>
<proteinExistence type="predicted"/>
<dbReference type="RefSeq" id="WP_018473186.1">
    <property type="nucleotide sequence ID" value="NZ_BMWX01000003.1"/>
</dbReference>
<reference evidence="1" key="1">
    <citation type="journal article" date="2014" name="Int. J. Syst. Evol. Microbiol.">
        <title>Complete genome sequence of Corynebacterium casei LMG S-19264T (=DSM 44701T), isolated from a smear-ripened cheese.</title>
        <authorList>
            <consortium name="US DOE Joint Genome Institute (JGI-PGF)"/>
            <person name="Walter F."/>
            <person name="Albersmeier A."/>
            <person name="Kalinowski J."/>
            <person name="Ruckert C."/>
        </authorList>
    </citation>
    <scope>NUCLEOTIDE SEQUENCE</scope>
    <source>
        <strain evidence="1">KCTC 12368</strain>
    </source>
</reference>
<dbReference type="Proteomes" id="UP000619457">
    <property type="component" value="Unassembled WGS sequence"/>
</dbReference>
<reference evidence="1" key="2">
    <citation type="submission" date="2020-09" db="EMBL/GenBank/DDBJ databases">
        <authorList>
            <person name="Sun Q."/>
            <person name="Kim S."/>
        </authorList>
    </citation>
    <scope>NUCLEOTIDE SEQUENCE</scope>
    <source>
        <strain evidence="1">KCTC 12368</strain>
    </source>
</reference>